<keyword evidence="1" id="KW-0472">Membrane</keyword>
<keyword evidence="1" id="KW-1133">Transmembrane helix</keyword>
<proteinExistence type="predicted"/>
<dbReference type="Proteomes" id="UP000826234">
    <property type="component" value="Unassembled WGS sequence"/>
</dbReference>
<organism evidence="2 3">
    <name type="scientific">Phrynosoma platyrhinos</name>
    <name type="common">Desert horned lizard</name>
    <dbReference type="NCBI Taxonomy" id="52577"/>
    <lineage>
        <taxon>Eukaryota</taxon>
        <taxon>Metazoa</taxon>
        <taxon>Chordata</taxon>
        <taxon>Craniata</taxon>
        <taxon>Vertebrata</taxon>
        <taxon>Euteleostomi</taxon>
        <taxon>Lepidosauria</taxon>
        <taxon>Squamata</taxon>
        <taxon>Bifurcata</taxon>
        <taxon>Unidentata</taxon>
        <taxon>Episquamata</taxon>
        <taxon>Toxicofera</taxon>
        <taxon>Iguania</taxon>
        <taxon>Phrynosomatidae</taxon>
        <taxon>Phrynosomatinae</taxon>
        <taxon>Phrynosoma</taxon>
    </lineage>
</organism>
<protein>
    <submittedName>
        <fullName evidence="2">Uncharacterized protein</fullName>
    </submittedName>
</protein>
<evidence type="ECO:0000256" key="1">
    <source>
        <dbReference type="SAM" id="Phobius"/>
    </source>
</evidence>
<reference evidence="2 3" key="1">
    <citation type="journal article" date="2022" name="Gigascience">
        <title>A chromosome-level genome assembly and annotation of the desert horned lizard, Phrynosoma platyrhinos, provides insight into chromosomal rearrangements among reptiles.</title>
        <authorList>
            <person name="Koochekian N."/>
            <person name="Ascanio A."/>
            <person name="Farleigh K."/>
            <person name="Card D.C."/>
            <person name="Schield D.R."/>
            <person name="Castoe T.A."/>
            <person name="Jezkova T."/>
        </authorList>
    </citation>
    <scope>NUCLEOTIDE SEQUENCE [LARGE SCALE GENOMIC DNA]</scope>
    <source>
        <strain evidence="2">NK-2021</strain>
    </source>
</reference>
<evidence type="ECO:0000313" key="2">
    <source>
        <dbReference type="EMBL" id="KAH0622618.1"/>
    </source>
</evidence>
<gene>
    <name evidence="2" type="ORF">JD844_025069</name>
</gene>
<feature type="transmembrane region" description="Helical" evidence="1">
    <location>
        <begin position="29"/>
        <end position="48"/>
    </location>
</feature>
<keyword evidence="3" id="KW-1185">Reference proteome</keyword>
<name>A0ABQ7SZ91_PHRPL</name>
<dbReference type="EMBL" id="JAIPUX010003289">
    <property type="protein sequence ID" value="KAH0622618.1"/>
    <property type="molecule type" value="Genomic_DNA"/>
</dbReference>
<keyword evidence="1" id="KW-0812">Transmembrane</keyword>
<sequence>MCSGGSRASSLAGAPRADRWRCWAPTTPLLLLAYLSYLLLGSAAFWALESPGEEEEAQALLRERWDLLENFTCLEKEALEQLAKLLTDQMTTVLGDYTLFRGYGTK</sequence>
<accession>A0ABQ7SZ91</accession>
<evidence type="ECO:0000313" key="3">
    <source>
        <dbReference type="Proteomes" id="UP000826234"/>
    </source>
</evidence>
<comment type="caution">
    <text evidence="2">The sequence shown here is derived from an EMBL/GenBank/DDBJ whole genome shotgun (WGS) entry which is preliminary data.</text>
</comment>
<dbReference type="Gene3D" id="1.10.287.70">
    <property type="match status" value="1"/>
</dbReference>